<dbReference type="STRING" id="926562.Oweho_3053"/>
<dbReference type="RefSeq" id="WP_014203355.1">
    <property type="nucleotide sequence ID" value="NC_016599.1"/>
</dbReference>
<dbReference type="KEGG" id="oho:Oweho_3053"/>
<accession>G8R2J6</accession>
<dbReference type="EMBL" id="CP003156">
    <property type="protein sequence ID" value="AEV34008.1"/>
    <property type="molecule type" value="Genomic_DNA"/>
</dbReference>
<evidence type="ECO:0000313" key="2">
    <source>
        <dbReference type="Proteomes" id="UP000005631"/>
    </source>
</evidence>
<reference evidence="1 2" key="1">
    <citation type="journal article" date="2012" name="Stand. Genomic Sci.">
        <title>Genome sequence of the orange-pigmented seawater bacterium Owenweeksia hongkongensis type strain (UST20020801(T)).</title>
        <authorList>
            <person name="Riedel T."/>
            <person name="Held B."/>
            <person name="Nolan M."/>
            <person name="Lucas S."/>
            <person name="Lapidus A."/>
            <person name="Tice H."/>
            <person name="Del Rio T.G."/>
            <person name="Cheng J.F."/>
            <person name="Han C."/>
            <person name="Tapia R."/>
            <person name="Goodwin L.A."/>
            <person name="Pitluck S."/>
            <person name="Liolios K."/>
            <person name="Mavromatis K."/>
            <person name="Pagani I."/>
            <person name="Ivanova N."/>
            <person name="Mikhailova N."/>
            <person name="Pati A."/>
            <person name="Chen A."/>
            <person name="Palaniappan K."/>
            <person name="Rohde M."/>
            <person name="Tindall B.J."/>
            <person name="Detter J.C."/>
            <person name="Goker M."/>
            <person name="Woyke T."/>
            <person name="Bristow J."/>
            <person name="Eisen J.A."/>
            <person name="Markowitz V."/>
            <person name="Hugenholtz P."/>
            <person name="Klenk H.P."/>
            <person name="Kyrpides N.C."/>
        </authorList>
    </citation>
    <scope>NUCLEOTIDE SEQUENCE</scope>
    <source>
        <strain evidence="2">DSM 17368 / JCM 12287 / NRRL B-23963</strain>
    </source>
</reference>
<organism evidence="1 2">
    <name type="scientific">Owenweeksia hongkongensis (strain DSM 17368 / CIP 108786 / JCM 12287 / NRRL B-23963 / UST20020801)</name>
    <dbReference type="NCBI Taxonomy" id="926562"/>
    <lineage>
        <taxon>Bacteria</taxon>
        <taxon>Pseudomonadati</taxon>
        <taxon>Bacteroidota</taxon>
        <taxon>Flavobacteriia</taxon>
        <taxon>Flavobacteriales</taxon>
        <taxon>Owenweeksiaceae</taxon>
        <taxon>Owenweeksia</taxon>
    </lineage>
</organism>
<sequence>MISVLRALNLFIGLFLLAGEMHAQYVLGEKEVAVFAVGGAIYANHDEYNKVLTNNVFAKLNNWSANAGFEGVIPIKRIFIKLSMTGSNQEHFSEDNNYNWWGITCLGASVGYNLLKEGKVSIVPFVGVGGQFEKLRLNGIGRMVNPDGTTYDYQIEGDYAVRNLTGQLGFSSCYRIKLKPKTLSFLLGAQAQYSRSFTSALNEGHYGVRAWLPTLDFNGASVGGVFALSTLIGLSF</sequence>
<dbReference type="AlphaFoldDB" id="G8R2J6"/>
<dbReference type="Proteomes" id="UP000005631">
    <property type="component" value="Chromosome"/>
</dbReference>
<name>G8R2J6_OWEHD</name>
<proteinExistence type="predicted"/>
<gene>
    <name evidence="1" type="ordered locus">Oweho_3053</name>
</gene>
<protein>
    <submittedName>
        <fullName evidence="1">Uncharacterized protein</fullName>
    </submittedName>
</protein>
<dbReference type="HOGENOM" id="CLU_1174492_0_0_10"/>
<keyword evidence="2" id="KW-1185">Reference proteome</keyword>
<evidence type="ECO:0000313" key="1">
    <source>
        <dbReference type="EMBL" id="AEV34008.1"/>
    </source>
</evidence>